<dbReference type="GO" id="GO:0006606">
    <property type="term" value="P:protein import into nucleus"/>
    <property type="evidence" value="ECO:0007669"/>
    <property type="project" value="InterPro"/>
</dbReference>
<dbReference type="InterPro" id="IPR000357">
    <property type="entry name" value="HEAT"/>
</dbReference>
<feature type="domain" description="Importin N-terminal" evidence="6">
    <location>
        <begin position="42"/>
        <end position="107"/>
    </location>
</feature>
<dbReference type="InterPro" id="IPR016024">
    <property type="entry name" value="ARM-type_fold"/>
</dbReference>
<dbReference type="OrthoDB" id="951172at2759"/>
<dbReference type="Gene3D" id="1.25.10.10">
    <property type="entry name" value="Leucine-rich Repeat Variant"/>
    <property type="match status" value="2"/>
</dbReference>
<evidence type="ECO:0000313" key="7">
    <source>
        <dbReference type="EMBL" id="KAA3476149.1"/>
    </source>
</evidence>
<evidence type="ECO:0000256" key="5">
    <source>
        <dbReference type="ARBA" id="ARBA00022927"/>
    </source>
</evidence>
<name>A0A5B6W2N7_9ROSI</name>
<evidence type="ECO:0000313" key="8">
    <source>
        <dbReference type="Proteomes" id="UP000325315"/>
    </source>
</evidence>
<proteinExistence type="predicted"/>
<evidence type="ECO:0000256" key="1">
    <source>
        <dbReference type="ARBA" id="ARBA00004496"/>
    </source>
</evidence>
<dbReference type="GO" id="GO:0005634">
    <property type="term" value="C:nucleus"/>
    <property type="evidence" value="ECO:0007669"/>
    <property type="project" value="UniProtKB-SubCell"/>
</dbReference>
<keyword evidence="4" id="KW-0677">Repeat</keyword>
<dbReference type="Pfam" id="PF13513">
    <property type="entry name" value="HEAT_EZ"/>
    <property type="match status" value="1"/>
</dbReference>
<keyword evidence="3" id="KW-0963">Cytoplasm</keyword>
<dbReference type="Pfam" id="PF02985">
    <property type="entry name" value="HEAT"/>
    <property type="match status" value="1"/>
</dbReference>
<organism evidence="7 8">
    <name type="scientific">Gossypium australe</name>
    <dbReference type="NCBI Taxonomy" id="47621"/>
    <lineage>
        <taxon>Eukaryota</taxon>
        <taxon>Viridiplantae</taxon>
        <taxon>Streptophyta</taxon>
        <taxon>Embryophyta</taxon>
        <taxon>Tracheophyta</taxon>
        <taxon>Spermatophyta</taxon>
        <taxon>Magnoliopsida</taxon>
        <taxon>eudicotyledons</taxon>
        <taxon>Gunneridae</taxon>
        <taxon>Pentapetalae</taxon>
        <taxon>rosids</taxon>
        <taxon>malvids</taxon>
        <taxon>Malvales</taxon>
        <taxon>Malvaceae</taxon>
        <taxon>Malvoideae</taxon>
        <taxon>Gossypium</taxon>
    </lineage>
</organism>
<dbReference type="EMBL" id="SMMG02000005">
    <property type="protein sequence ID" value="KAA3476149.1"/>
    <property type="molecule type" value="Genomic_DNA"/>
</dbReference>
<dbReference type="Proteomes" id="UP000325315">
    <property type="component" value="Unassembled WGS sequence"/>
</dbReference>
<dbReference type="AlphaFoldDB" id="A0A5B6W2N7"/>
<reference evidence="8" key="1">
    <citation type="journal article" date="2019" name="Plant Biotechnol. J.">
        <title>Genome sequencing of the Australian wild diploid species Gossypium australe highlights disease resistance and delayed gland morphogenesis.</title>
        <authorList>
            <person name="Cai Y."/>
            <person name="Cai X."/>
            <person name="Wang Q."/>
            <person name="Wang P."/>
            <person name="Zhang Y."/>
            <person name="Cai C."/>
            <person name="Xu Y."/>
            <person name="Wang K."/>
            <person name="Zhou Z."/>
            <person name="Wang C."/>
            <person name="Geng S."/>
            <person name="Li B."/>
            <person name="Dong Q."/>
            <person name="Hou Y."/>
            <person name="Wang H."/>
            <person name="Ai P."/>
            <person name="Liu Z."/>
            <person name="Yi F."/>
            <person name="Sun M."/>
            <person name="An G."/>
            <person name="Cheng J."/>
            <person name="Zhang Y."/>
            <person name="Shi Q."/>
            <person name="Xie Y."/>
            <person name="Shi X."/>
            <person name="Chang Y."/>
            <person name="Huang F."/>
            <person name="Chen Y."/>
            <person name="Hong S."/>
            <person name="Mi L."/>
            <person name="Sun Q."/>
            <person name="Zhang L."/>
            <person name="Zhou B."/>
            <person name="Peng R."/>
            <person name="Zhang X."/>
            <person name="Liu F."/>
        </authorList>
    </citation>
    <scope>NUCLEOTIDE SEQUENCE [LARGE SCALE GENOMIC DNA]</scope>
    <source>
        <strain evidence="8">cv. PA1801</strain>
    </source>
</reference>
<dbReference type="InterPro" id="IPR011989">
    <property type="entry name" value="ARM-like"/>
</dbReference>
<comment type="subcellular location">
    <subcellularLocation>
        <location evidence="1">Cytoplasm</location>
    </subcellularLocation>
</comment>
<dbReference type="Pfam" id="PF03810">
    <property type="entry name" value="IBN_N"/>
    <property type="match status" value="1"/>
</dbReference>
<evidence type="ECO:0000256" key="4">
    <source>
        <dbReference type="ARBA" id="ARBA00022737"/>
    </source>
</evidence>
<accession>A0A5B6W2N7</accession>
<comment type="caution">
    <text evidence="7">The sequence shown here is derived from an EMBL/GenBank/DDBJ whole genome shotgun (WGS) entry which is preliminary data.</text>
</comment>
<dbReference type="GO" id="GO:0031267">
    <property type="term" value="F:small GTPase binding"/>
    <property type="evidence" value="ECO:0007669"/>
    <property type="project" value="InterPro"/>
</dbReference>
<protein>
    <submittedName>
        <fullName evidence="7">Transportin-1</fullName>
    </submittedName>
</protein>
<keyword evidence="2" id="KW-0813">Transport</keyword>
<dbReference type="SUPFAM" id="SSF48371">
    <property type="entry name" value="ARM repeat"/>
    <property type="match status" value="1"/>
</dbReference>
<gene>
    <name evidence="7" type="ORF">EPI10_026251</name>
</gene>
<dbReference type="GO" id="GO:0005737">
    <property type="term" value="C:cytoplasm"/>
    <property type="evidence" value="ECO:0007669"/>
    <property type="project" value="UniProtKB-SubCell"/>
</dbReference>
<keyword evidence="5" id="KW-0653">Protein transport</keyword>
<evidence type="ECO:0000256" key="2">
    <source>
        <dbReference type="ARBA" id="ARBA00022448"/>
    </source>
</evidence>
<evidence type="ECO:0000259" key="6">
    <source>
        <dbReference type="Pfam" id="PF03810"/>
    </source>
</evidence>
<dbReference type="InterPro" id="IPR040122">
    <property type="entry name" value="Importin_beta"/>
</dbReference>
<keyword evidence="8" id="KW-1185">Reference proteome</keyword>
<dbReference type="InterPro" id="IPR001494">
    <property type="entry name" value="Importin-beta_N"/>
</dbReference>
<sequence length="948" mass="106794">MRRTITRLGPWQPHAERLNQIILLLPLDNLPFSTVIRTQIRMHLLHFSLFDDFNNYLAFILSRAKDVPVEIRKVAGLLLKNGLMAVYNLIEPEHQQYIKLQLLYGLGEADQHIRSTCGTTISNVVQQGGILGWPELFHTLLHFLNSGDPNRNGGAMDALSKISENTPELLDSDDAWSGQRPINIFLLELFEFFHSPHANLRKLSLRFVNKYIISMPSGLYTSKNKYLDGLFLLANEPDAAVRKLLNAFFPGPNDQVCTALLQLVEFHPSVLEPRLKDVIECMLQLNKDKNDVVALGACGFWSKYWDAQIPSENLREYLPRLTLILLSNMAYPNDDDLLADAEVIDAKEDESIPDRYQDLKPQLPCSDEDDDTCTICNLRKCSASALDVLSNVFGAKILLTFMPIIEANLSATGDEAWREKEAAVLALGVIARGCINGLYPRLSEIVASLIPLLDHKFTLIRSTSCWTLSQFSKYIVQDSGNKKGYEQFDMVLTALLQRISDTNKLVQGAACSALAILEEEAAEKLAPRLKEILQHLMHPLGEYQKRNLRIICDAIGTLVDAVGEELDQPVYVEILIPPLIQKWQNFSIFDKDLLTLIECFTSIVQALGGIEFSQFTEHLFSRCITMIEAQQRLAKAHPFSDKDFITCSLDFLSGLTGCFDSGIESLVLQSNLRDMLVKCCRDGSPDVRQSAFGLLGDLARVKGFRGHEACNINKPRAWALVCPIYLHPRVPEFLYLAVKQLVRTHFGIPDLSLPCLFYYVVYVHAEDSQVRENHFNSKQCMLGYRRASRSGSSRNFSICHNSDLVFDSNPSSIRGYSIFGVEKSMVENSAITLGRLAFVCPDLVSPHMEKCMQSWCISLSTTRDGIEKEDAFKGLCVMVKANPSVAQSSLVYVCKAIASWKKIWSTELNTEVCKVMHDYQQMLTNEAWDKFMSDLDPLVKTNIAKYLV</sequence>
<dbReference type="PANTHER" id="PTHR10527">
    <property type="entry name" value="IMPORTIN BETA"/>
    <property type="match status" value="1"/>
</dbReference>
<evidence type="ECO:0000256" key="3">
    <source>
        <dbReference type="ARBA" id="ARBA00022490"/>
    </source>
</evidence>